<name>A0A8B8KWF5_ABRPR</name>
<feature type="domain" description="KIB1-4 beta-propeller" evidence="1">
    <location>
        <begin position="57"/>
        <end position="332"/>
    </location>
</feature>
<evidence type="ECO:0000259" key="1">
    <source>
        <dbReference type="Pfam" id="PF03478"/>
    </source>
</evidence>
<dbReference type="OrthoDB" id="642536at2759"/>
<dbReference type="GeneID" id="113859696"/>
<keyword evidence="2" id="KW-1185">Reference proteome</keyword>
<dbReference type="RefSeq" id="XP_027348205.1">
    <property type="nucleotide sequence ID" value="XM_027492404.1"/>
</dbReference>
<evidence type="ECO:0000313" key="2">
    <source>
        <dbReference type="Proteomes" id="UP000694853"/>
    </source>
</evidence>
<sequence>MANLSVPYAILPRIENTHVVEIDYDDDEDTNTLHRYILGVQENKLYEWKNMFMGHLGAWCVGSSKDFLMLLDSNGSPFLVNPSSTKSIRLPNFPTKFMYVSYSYFVQFLRKTFVSKGVVMRSPSPSQYTLAIMYSYPCKLAFCKNGTWVQLHDAKHTYCDIVFHNNILYALGENCSLEAWEFGDQENPRKIFDAELKVEIDAAENVKFPENLFSTRYYLVISEGEFLLVERFIGNNVNADGVAVCEGDFDDGEIRPYRTLHFGVYKLDFRKLRWGKKKSLHDQVLFLGTNESTSVPAKAISGCEANSIYFTDDRLEEMGLDYSYGGHDWGVFILHDGSVKLLTPFTDKLDPPPIWVVPTSEGLSNLPLSS</sequence>
<evidence type="ECO:0000313" key="3">
    <source>
        <dbReference type="RefSeq" id="XP_027348205.1"/>
    </source>
</evidence>
<proteinExistence type="predicted"/>
<dbReference type="InterPro" id="IPR005174">
    <property type="entry name" value="KIB1-4_b-propeller"/>
</dbReference>
<dbReference type="PANTHER" id="PTHR44259:SF15">
    <property type="entry name" value="F-BOX PROTEIN KIB2-RELATED"/>
    <property type="match status" value="1"/>
</dbReference>
<dbReference type="InterPro" id="IPR050942">
    <property type="entry name" value="F-box_BR-signaling"/>
</dbReference>
<dbReference type="KEGG" id="aprc:113859696"/>
<dbReference type="AlphaFoldDB" id="A0A8B8KWF5"/>
<organism evidence="2 3">
    <name type="scientific">Abrus precatorius</name>
    <name type="common">Indian licorice</name>
    <name type="synonym">Glycine abrus</name>
    <dbReference type="NCBI Taxonomy" id="3816"/>
    <lineage>
        <taxon>Eukaryota</taxon>
        <taxon>Viridiplantae</taxon>
        <taxon>Streptophyta</taxon>
        <taxon>Embryophyta</taxon>
        <taxon>Tracheophyta</taxon>
        <taxon>Spermatophyta</taxon>
        <taxon>Magnoliopsida</taxon>
        <taxon>eudicotyledons</taxon>
        <taxon>Gunneridae</taxon>
        <taxon>Pentapetalae</taxon>
        <taxon>rosids</taxon>
        <taxon>fabids</taxon>
        <taxon>Fabales</taxon>
        <taxon>Fabaceae</taxon>
        <taxon>Papilionoideae</taxon>
        <taxon>50 kb inversion clade</taxon>
        <taxon>NPAAA clade</taxon>
        <taxon>indigoferoid/millettioid clade</taxon>
        <taxon>Abreae</taxon>
        <taxon>Abrus</taxon>
    </lineage>
</organism>
<gene>
    <name evidence="3" type="primary">LOC113859696</name>
</gene>
<protein>
    <submittedName>
        <fullName evidence="3">Uncharacterized protein LOC113859696</fullName>
    </submittedName>
</protein>
<reference evidence="3" key="2">
    <citation type="submission" date="2025-08" db="UniProtKB">
        <authorList>
            <consortium name="RefSeq"/>
        </authorList>
    </citation>
    <scope>IDENTIFICATION</scope>
    <source>
        <tissue evidence="3">Young leaves</tissue>
    </source>
</reference>
<dbReference type="Proteomes" id="UP000694853">
    <property type="component" value="Unplaced"/>
</dbReference>
<accession>A0A8B8KWF5</accession>
<dbReference type="Pfam" id="PF03478">
    <property type="entry name" value="Beta-prop_KIB1-4"/>
    <property type="match status" value="1"/>
</dbReference>
<reference evidence="2" key="1">
    <citation type="journal article" date="2019" name="Toxins">
        <title>Detection of Abrin-Like and Prepropulchellin-Like Toxin Genes and Transcripts Using Whole Genome Sequencing and Full-Length Transcript Sequencing of Abrus precatorius.</title>
        <authorList>
            <person name="Hovde B.T."/>
            <person name="Daligault H.E."/>
            <person name="Hanschen E.R."/>
            <person name="Kunde Y.A."/>
            <person name="Johnson M.B."/>
            <person name="Starkenburg S.R."/>
            <person name="Johnson S.L."/>
        </authorList>
    </citation>
    <scope>NUCLEOTIDE SEQUENCE [LARGE SCALE GENOMIC DNA]</scope>
</reference>
<dbReference type="PANTHER" id="PTHR44259">
    <property type="entry name" value="OS07G0183000 PROTEIN-RELATED"/>
    <property type="match status" value="1"/>
</dbReference>